<dbReference type="Proteomes" id="UP000092932">
    <property type="component" value="Chromosome"/>
</dbReference>
<keyword evidence="2" id="KW-1185">Reference proteome</keyword>
<evidence type="ECO:0000313" key="1">
    <source>
        <dbReference type="EMBL" id="ANY20840.1"/>
    </source>
</evidence>
<name>A0A1B2AFB7_9SPHN</name>
<organism evidence="1 2">
    <name type="scientific">Tsuneonella dongtanensis</name>
    <dbReference type="NCBI Taxonomy" id="692370"/>
    <lineage>
        <taxon>Bacteria</taxon>
        <taxon>Pseudomonadati</taxon>
        <taxon>Pseudomonadota</taxon>
        <taxon>Alphaproteobacteria</taxon>
        <taxon>Sphingomonadales</taxon>
        <taxon>Erythrobacteraceae</taxon>
        <taxon>Tsuneonella</taxon>
    </lineage>
</organism>
<protein>
    <recommendedName>
        <fullName evidence="3">Bacterial SH3 domain protein</fullName>
    </recommendedName>
</protein>
<reference evidence="1 2" key="1">
    <citation type="submission" date="2016-07" db="EMBL/GenBank/DDBJ databases">
        <title>Complete genome sequence of Altererythrobacter dongtanensis KCTC 22672, a type strain with esterase isolated from tidal flat.</title>
        <authorList>
            <person name="Cheng H."/>
            <person name="Wu Y.-H."/>
            <person name="Zhou P."/>
            <person name="Huo Y.-Y."/>
            <person name="Wang C.-S."/>
            <person name="Xu X.-W."/>
        </authorList>
    </citation>
    <scope>NUCLEOTIDE SEQUENCE [LARGE SCALE GENOMIC DNA]</scope>
    <source>
        <strain evidence="1 2">KCTC 22672</strain>
    </source>
</reference>
<dbReference type="EMBL" id="CP016591">
    <property type="protein sequence ID" value="ANY20840.1"/>
    <property type="molecule type" value="Genomic_DNA"/>
</dbReference>
<dbReference type="STRING" id="692370.A6F68_02341"/>
<dbReference type="RefSeq" id="WP_198152597.1">
    <property type="nucleotide sequence ID" value="NZ_CP016591.1"/>
</dbReference>
<sequence>MPSRSPLIRVTAMPADTNPCAVVFGGRPVIRMALGAGALLLLAACSPSAEVPEREAGEEPAILQSPATAPQGFPERPVMIGQDGPEMDACGTVSKVRLVPGEAGDKAIVRAAPEGAAREVAQLASGHMVAQCDFSDENVWLGIVFDPAKPDSPDCGTGSPVAAVQPYAGTCKSGWIRSDNLEMVAG</sequence>
<dbReference type="KEGG" id="ado:A6F68_02341"/>
<gene>
    <name evidence="1" type="ORF">A6F68_02341</name>
</gene>
<proteinExistence type="predicted"/>
<evidence type="ECO:0000313" key="2">
    <source>
        <dbReference type="Proteomes" id="UP000092932"/>
    </source>
</evidence>
<dbReference type="AlphaFoldDB" id="A0A1B2AFB7"/>
<evidence type="ECO:0008006" key="3">
    <source>
        <dbReference type="Google" id="ProtNLM"/>
    </source>
</evidence>
<accession>A0A1B2AFB7</accession>